<organism evidence="3 4">
    <name type="scientific">Dendrothele bispora (strain CBS 962.96)</name>
    <dbReference type="NCBI Taxonomy" id="1314807"/>
    <lineage>
        <taxon>Eukaryota</taxon>
        <taxon>Fungi</taxon>
        <taxon>Dikarya</taxon>
        <taxon>Basidiomycota</taxon>
        <taxon>Agaricomycotina</taxon>
        <taxon>Agaricomycetes</taxon>
        <taxon>Agaricomycetidae</taxon>
        <taxon>Agaricales</taxon>
        <taxon>Agaricales incertae sedis</taxon>
        <taxon>Dendrothele</taxon>
    </lineage>
</organism>
<feature type="coiled-coil region" evidence="1">
    <location>
        <begin position="109"/>
        <end position="157"/>
    </location>
</feature>
<feature type="region of interest" description="Disordered" evidence="2">
    <location>
        <begin position="1"/>
        <end position="69"/>
    </location>
</feature>
<feature type="compositionally biased region" description="Low complexity" evidence="2">
    <location>
        <begin position="35"/>
        <end position="50"/>
    </location>
</feature>
<evidence type="ECO:0000256" key="1">
    <source>
        <dbReference type="SAM" id="Coils"/>
    </source>
</evidence>
<protein>
    <submittedName>
        <fullName evidence="3">Uncharacterized protein</fullName>
    </submittedName>
</protein>
<gene>
    <name evidence="3" type="ORF">K435DRAFT_787628</name>
</gene>
<reference evidence="3 4" key="1">
    <citation type="journal article" date="2019" name="Nat. Ecol. Evol.">
        <title>Megaphylogeny resolves global patterns of mushroom evolution.</title>
        <authorList>
            <person name="Varga T."/>
            <person name="Krizsan K."/>
            <person name="Foldi C."/>
            <person name="Dima B."/>
            <person name="Sanchez-Garcia M."/>
            <person name="Sanchez-Ramirez S."/>
            <person name="Szollosi G.J."/>
            <person name="Szarkandi J.G."/>
            <person name="Papp V."/>
            <person name="Albert L."/>
            <person name="Andreopoulos W."/>
            <person name="Angelini C."/>
            <person name="Antonin V."/>
            <person name="Barry K.W."/>
            <person name="Bougher N.L."/>
            <person name="Buchanan P."/>
            <person name="Buyck B."/>
            <person name="Bense V."/>
            <person name="Catcheside P."/>
            <person name="Chovatia M."/>
            <person name="Cooper J."/>
            <person name="Damon W."/>
            <person name="Desjardin D."/>
            <person name="Finy P."/>
            <person name="Geml J."/>
            <person name="Haridas S."/>
            <person name="Hughes K."/>
            <person name="Justo A."/>
            <person name="Karasinski D."/>
            <person name="Kautmanova I."/>
            <person name="Kiss B."/>
            <person name="Kocsube S."/>
            <person name="Kotiranta H."/>
            <person name="LaButti K.M."/>
            <person name="Lechner B.E."/>
            <person name="Liimatainen K."/>
            <person name="Lipzen A."/>
            <person name="Lukacs Z."/>
            <person name="Mihaltcheva S."/>
            <person name="Morgado L.N."/>
            <person name="Niskanen T."/>
            <person name="Noordeloos M.E."/>
            <person name="Ohm R.A."/>
            <person name="Ortiz-Santana B."/>
            <person name="Ovrebo C."/>
            <person name="Racz N."/>
            <person name="Riley R."/>
            <person name="Savchenko A."/>
            <person name="Shiryaev A."/>
            <person name="Soop K."/>
            <person name="Spirin V."/>
            <person name="Szebenyi C."/>
            <person name="Tomsovsky M."/>
            <person name="Tulloss R.E."/>
            <person name="Uehling J."/>
            <person name="Grigoriev I.V."/>
            <person name="Vagvolgyi C."/>
            <person name="Papp T."/>
            <person name="Martin F.M."/>
            <person name="Miettinen O."/>
            <person name="Hibbett D.S."/>
            <person name="Nagy L.G."/>
        </authorList>
    </citation>
    <scope>NUCLEOTIDE SEQUENCE [LARGE SCALE GENOMIC DNA]</scope>
    <source>
        <strain evidence="3 4">CBS 962.96</strain>
    </source>
</reference>
<accession>A0A4S8KID7</accession>
<proteinExistence type="predicted"/>
<evidence type="ECO:0000256" key="2">
    <source>
        <dbReference type="SAM" id="MobiDB-lite"/>
    </source>
</evidence>
<dbReference type="AlphaFoldDB" id="A0A4S8KID7"/>
<dbReference type="EMBL" id="ML182684">
    <property type="protein sequence ID" value="THU75202.1"/>
    <property type="molecule type" value="Genomic_DNA"/>
</dbReference>
<evidence type="ECO:0000313" key="3">
    <source>
        <dbReference type="EMBL" id="THU75202.1"/>
    </source>
</evidence>
<evidence type="ECO:0000313" key="4">
    <source>
        <dbReference type="Proteomes" id="UP000297245"/>
    </source>
</evidence>
<sequence length="188" mass="21387">MPTPTQGEFESSKGLFPSLPATAPATPSDEKENQTSTPSKSTAPKTSSFSLLAKSGPGGNASPPVSLVPQKRGFEDQLIDLQRNMIDTLRHRSEEEQVVKRRKANREERKLTLKERNQLMLERKELREEFQLGVYTITEYRERLTKLDLRLQLLEHAQPEPTRTHTRSPSPDWNFSQLEADMSAEQEA</sequence>
<feature type="compositionally biased region" description="Polar residues" evidence="2">
    <location>
        <begin position="167"/>
        <end position="177"/>
    </location>
</feature>
<dbReference type="Proteomes" id="UP000297245">
    <property type="component" value="Unassembled WGS sequence"/>
</dbReference>
<feature type="region of interest" description="Disordered" evidence="2">
    <location>
        <begin position="157"/>
        <end position="188"/>
    </location>
</feature>
<keyword evidence="1" id="KW-0175">Coiled coil</keyword>
<name>A0A4S8KID7_DENBC</name>
<keyword evidence="4" id="KW-1185">Reference proteome</keyword>